<keyword evidence="2" id="KW-1185">Reference proteome</keyword>
<reference evidence="1 2" key="1">
    <citation type="journal article" date="2016" name="PLoS ONE">
        <title>A First Insight into the Genome of the Filter-Feeder Mussel Mytilus galloprovincialis.</title>
        <authorList>
            <person name="Murgarella M."/>
            <person name="Puiu D."/>
            <person name="Novoa B."/>
            <person name="Figueras A."/>
            <person name="Posada D."/>
            <person name="Canchaya C."/>
        </authorList>
    </citation>
    <scope>NUCLEOTIDE SEQUENCE [LARGE SCALE GENOMIC DNA]</scope>
    <source>
        <tissue evidence="1">Muscle</tissue>
    </source>
</reference>
<feature type="non-terminal residue" evidence="1">
    <location>
        <position position="1"/>
    </location>
</feature>
<organism evidence="1 2">
    <name type="scientific">Mytilus galloprovincialis</name>
    <name type="common">Mediterranean mussel</name>
    <dbReference type="NCBI Taxonomy" id="29158"/>
    <lineage>
        <taxon>Eukaryota</taxon>
        <taxon>Metazoa</taxon>
        <taxon>Spiralia</taxon>
        <taxon>Lophotrochozoa</taxon>
        <taxon>Mollusca</taxon>
        <taxon>Bivalvia</taxon>
        <taxon>Autobranchia</taxon>
        <taxon>Pteriomorphia</taxon>
        <taxon>Mytilida</taxon>
        <taxon>Mytiloidea</taxon>
        <taxon>Mytilidae</taxon>
        <taxon>Mytilinae</taxon>
        <taxon>Mytilus</taxon>
    </lineage>
</organism>
<dbReference type="AlphaFoldDB" id="A0A3R5TQF7"/>
<name>A0A3R5TQF7_MYTGA</name>
<feature type="non-terminal residue" evidence="1">
    <location>
        <position position="38"/>
    </location>
</feature>
<evidence type="ECO:0000313" key="1">
    <source>
        <dbReference type="EMBL" id="OPL20374.1"/>
    </source>
</evidence>
<gene>
    <name evidence="1" type="ORF">AM593_04993</name>
</gene>
<dbReference type="EMBL" id="KV610244">
    <property type="protein sequence ID" value="OPL20374.1"/>
    <property type="molecule type" value="Genomic_DNA"/>
</dbReference>
<evidence type="ECO:0000313" key="2">
    <source>
        <dbReference type="Proteomes" id="UP000266721"/>
    </source>
</evidence>
<proteinExistence type="predicted"/>
<accession>A0A3R5TQF7</accession>
<protein>
    <submittedName>
        <fullName evidence="1">Uncharacterized protein</fullName>
    </submittedName>
</protein>
<dbReference type="Proteomes" id="UP000266721">
    <property type="component" value="Unassembled WGS sequence"/>
</dbReference>
<sequence>MRALMTNVSIFAANATVCAALLVGTVLSVPMVMQVSQR</sequence>